<evidence type="ECO:0000256" key="7">
    <source>
        <dbReference type="ARBA" id="ARBA00034617"/>
    </source>
</evidence>
<dbReference type="GO" id="GO:0000725">
    <property type="term" value="P:recombinational repair"/>
    <property type="evidence" value="ECO:0007669"/>
    <property type="project" value="TreeGrafter"/>
</dbReference>
<dbReference type="GO" id="GO:0005634">
    <property type="term" value="C:nucleus"/>
    <property type="evidence" value="ECO:0007669"/>
    <property type="project" value="TreeGrafter"/>
</dbReference>
<dbReference type="Gene3D" id="3.40.50.300">
    <property type="entry name" value="P-loop containing nucleotide triphosphate hydrolases"/>
    <property type="match status" value="3"/>
</dbReference>
<keyword evidence="3 10" id="KW-0378">Hydrolase</keyword>
<dbReference type="GO" id="GO:0016787">
    <property type="term" value="F:hydrolase activity"/>
    <property type="evidence" value="ECO:0007669"/>
    <property type="project" value="UniProtKB-UniRule"/>
</dbReference>
<comment type="catalytic activity">
    <reaction evidence="9">
        <text>ATP + H2O = ADP + phosphate + H(+)</text>
        <dbReference type="Rhea" id="RHEA:13065"/>
        <dbReference type="ChEBI" id="CHEBI:15377"/>
        <dbReference type="ChEBI" id="CHEBI:15378"/>
        <dbReference type="ChEBI" id="CHEBI:30616"/>
        <dbReference type="ChEBI" id="CHEBI:43474"/>
        <dbReference type="ChEBI" id="CHEBI:456216"/>
        <dbReference type="EC" id="5.6.2.4"/>
    </reaction>
</comment>
<comment type="catalytic activity">
    <reaction evidence="7">
        <text>Couples ATP hydrolysis with the unwinding of duplex DNA by translocating in the 3'-5' direction.</text>
        <dbReference type="EC" id="5.6.2.4"/>
    </reaction>
</comment>
<dbReference type="GO" id="GO:0005524">
    <property type="term" value="F:ATP binding"/>
    <property type="evidence" value="ECO:0007669"/>
    <property type="project" value="UniProtKB-UniRule"/>
</dbReference>
<protein>
    <recommendedName>
        <fullName evidence="8">DNA 3'-5' helicase</fullName>
        <ecNumber evidence="8">5.6.2.4</ecNumber>
    </recommendedName>
</protein>
<evidence type="ECO:0000256" key="10">
    <source>
        <dbReference type="PROSITE-ProRule" id="PRU00560"/>
    </source>
</evidence>
<comment type="similarity">
    <text evidence="1">Belongs to the helicase family. UvrD subfamily.</text>
</comment>
<evidence type="ECO:0000259" key="11">
    <source>
        <dbReference type="PROSITE" id="PS51198"/>
    </source>
</evidence>
<evidence type="ECO:0000256" key="3">
    <source>
        <dbReference type="ARBA" id="ARBA00022801"/>
    </source>
</evidence>
<dbReference type="OrthoDB" id="1470711at2759"/>
<dbReference type="AlphaFoldDB" id="A0A367XY57"/>
<name>A0A367XY57_9ASCO</name>
<evidence type="ECO:0000256" key="9">
    <source>
        <dbReference type="ARBA" id="ARBA00048988"/>
    </source>
</evidence>
<dbReference type="EC" id="5.6.2.4" evidence="8"/>
<dbReference type="Pfam" id="PF13361">
    <property type="entry name" value="UvrD_C"/>
    <property type="match status" value="1"/>
</dbReference>
<dbReference type="PROSITE" id="PS51217">
    <property type="entry name" value="UVRD_HELICASE_CTER"/>
    <property type="match status" value="1"/>
</dbReference>
<evidence type="ECO:0000313" key="13">
    <source>
        <dbReference type="EMBL" id="RCK57722.1"/>
    </source>
</evidence>
<feature type="domain" description="UvrD-like helicase C-terminal" evidence="12">
    <location>
        <begin position="266"/>
        <end position="540"/>
    </location>
</feature>
<feature type="binding site" evidence="10">
    <location>
        <begin position="25"/>
        <end position="32"/>
    </location>
    <ligand>
        <name>ATP</name>
        <dbReference type="ChEBI" id="CHEBI:30616"/>
    </ligand>
</feature>
<dbReference type="Pfam" id="PF00580">
    <property type="entry name" value="UvrD-helicase"/>
    <property type="match status" value="1"/>
</dbReference>
<evidence type="ECO:0000256" key="4">
    <source>
        <dbReference type="ARBA" id="ARBA00022806"/>
    </source>
</evidence>
<evidence type="ECO:0000256" key="2">
    <source>
        <dbReference type="ARBA" id="ARBA00022741"/>
    </source>
</evidence>
<dbReference type="CDD" id="cd17932">
    <property type="entry name" value="DEXQc_UvrD"/>
    <property type="match status" value="1"/>
</dbReference>
<dbReference type="SUPFAM" id="SSF52540">
    <property type="entry name" value="P-loop containing nucleoside triphosphate hydrolases"/>
    <property type="match status" value="1"/>
</dbReference>
<dbReference type="Proteomes" id="UP000253472">
    <property type="component" value="Unassembled WGS sequence"/>
</dbReference>
<accession>A0A367XY57</accession>
<sequence>MELTDSQLAVVNHGYDPRTVLSVQAGPGTGKTLTLVHRVQKLLADGVDPVEIVVLSMTNRTVISFRRALSKLIGETAEKVKILTFHSFAGSILEARAKDYFPDRHSQILVNDASFSGYVDLFLGAKRSRPKVLEKAILAVKSGGDLDEIAEKYKVEKSELVETIRRFRENGVLRYLDFISAAGELLDASQGEVVENIKVFIIDEFQDMQPELVKFVQKLVQYNGQHITLAGDCNQCIYEFLGSYPEITSEFIEKLQWDSDHIVLRESFRLTPENMRLSNSVIPGVQLVSTKESSAEPLVVDFHSHHEEYDFMGSEISRLILELGGLLKFSDFTILTRTNHEVDMIANYLSSEYGFDVNKFTLGNDWVNSKVHIFLDVLDVLSSTKGSDMAFLLILQKLGVQKSVLRRVYQEYEKWDASQKIRFEDYLRLPTANKLFNTERRRSSKSIIDNFLKVVGEERQDFTDPVTMMTSLARVTRETKLINYLNENKTRHPQDTALGLFDSIHNFYKCWRPSMGSCVEDEPRFDDNSVNISTIHKAKGLEFPVVFLAQNRTRYLETDEGRRLLYVAMTRAKNLLYCGLPGADIGEVSMPVNVDHVWLNNTARGLQRLVPTPKHLAAGQRILRAIRPI</sequence>
<organism evidence="13 14">
    <name type="scientific">Candida viswanathii</name>
    <dbReference type="NCBI Taxonomy" id="5486"/>
    <lineage>
        <taxon>Eukaryota</taxon>
        <taxon>Fungi</taxon>
        <taxon>Dikarya</taxon>
        <taxon>Ascomycota</taxon>
        <taxon>Saccharomycotina</taxon>
        <taxon>Pichiomycetes</taxon>
        <taxon>Debaryomycetaceae</taxon>
        <taxon>Candida/Lodderomyces clade</taxon>
        <taxon>Candida</taxon>
    </lineage>
</organism>
<evidence type="ECO:0000256" key="6">
    <source>
        <dbReference type="ARBA" id="ARBA00023235"/>
    </source>
</evidence>
<dbReference type="InterPro" id="IPR014017">
    <property type="entry name" value="DNA_helicase_UvrD-like_C"/>
</dbReference>
<feature type="domain" description="UvrD-like helicase ATP-binding" evidence="11">
    <location>
        <begin position="4"/>
        <end position="271"/>
    </location>
</feature>
<evidence type="ECO:0000256" key="8">
    <source>
        <dbReference type="ARBA" id="ARBA00034808"/>
    </source>
</evidence>
<evidence type="ECO:0000313" key="14">
    <source>
        <dbReference type="Proteomes" id="UP000253472"/>
    </source>
</evidence>
<dbReference type="PROSITE" id="PS51198">
    <property type="entry name" value="UVRD_HELICASE_ATP_BIND"/>
    <property type="match status" value="1"/>
</dbReference>
<proteinExistence type="inferred from homology"/>
<dbReference type="PANTHER" id="PTHR11070:SF46">
    <property type="entry name" value="ATP-DEPENDENT DNA HELICASE HMI1, MITOCHONDRIAL"/>
    <property type="match status" value="1"/>
</dbReference>
<dbReference type="InterPro" id="IPR014016">
    <property type="entry name" value="UvrD-like_ATP-bd"/>
</dbReference>
<dbReference type="Gene3D" id="1.10.10.160">
    <property type="match status" value="1"/>
</dbReference>
<evidence type="ECO:0000259" key="12">
    <source>
        <dbReference type="PROSITE" id="PS51217"/>
    </source>
</evidence>
<evidence type="ECO:0000256" key="1">
    <source>
        <dbReference type="ARBA" id="ARBA00009922"/>
    </source>
</evidence>
<gene>
    <name evidence="13" type="primary">HMI1_1</name>
    <name evidence="13" type="ORF">Cantr_06353</name>
</gene>
<keyword evidence="2 10" id="KW-0547">Nucleotide-binding</keyword>
<keyword evidence="5 10" id="KW-0067">ATP-binding</keyword>
<dbReference type="EMBL" id="QLNQ01000028">
    <property type="protein sequence ID" value="RCK57722.1"/>
    <property type="molecule type" value="Genomic_DNA"/>
</dbReference>
<dbReference type="InterPro" id="IPR013986">
    <property type="entry name" value="DExx_box_DNA_helicase_dom_sf"/>
</dbReference>
<keyword evidence="4 10" id="KW-0347">Helicase</keyword>
<dbReference type="PANTHER" id="PTHR11070">
    <property type="entry name" value="UVRD / RECB / PCRA DNA HELICASE FAMILY MEMBER"/>
    <property type="match status" value="1"/>
</dbReference>
<dbReference type="GO" id="GO:0003677">
    <property type="term" value="F:DNA binding"/>
    <property type="evidence" value="ECO:0007669"/>
    <property type="project" value="InterPro"/>
</dbReference>
<keyword evidence="6" id="KW-0413">Isomerase</keyword>
<reference evidence="13 14" key="1">
    <citation type="submission" date="2018-06" db="EMBL/GenBank/DDBJ databases">
        <title>Whole genome sequencing of Candida tropicalis (genome annotated by CSBL at Korea University).</title>
        <authorList>
            <person name="Ahn J."/>
        </authorList>
    </citation>
    <scope>NUCLEOTIDE SEQUENCE [LARGE SCALE GENOMIC DNA]</scope>
    <source>
        <strain evidence="13 14">ATCC 20962</strain>
    </source>
</reference>
<comment type="caution">
    <text evidence="13">The sequence shown here is derived from an EMBL/GenBank/DDBJ whole genome shotgun (WGS) entry which is preliminary data.</text>
</comment>
<keyword evidence="14" id="KW-1185">Reference proteome</keyword>
<evidence type="ECO:0000256" key="5">
    <source>
        <dbReference type="ARBA" id="ARBA00022840"/>
    </source>
</evidence>
<dbReference type="InterPro" id="IPR027417">
    <property type="entry name" value="P-loop_NTPase"/>
</dbReference>
<dbReference type="GO" id="GO:0043138">
    <property type="term" value="F:3'-5' DNA helicase activity"/>
    <property type="evidence" value="ECO:0007669"/>
    <property type="project" value="UniProtKB-EC"/>
</dbReference>
<dbReference type="InterPro" id="IPR000212">
    <property type="entry name" value="DNA_helicase_UvrD/REP"/>
</dbReference>
<dbReference type="STRING" id="5486.A0A367XY57"/>